<dbReference type="GO" id="GO:0008270">
    <property type="term" value="F:zinc ion binding"/>
    <property type="evidence" value="ECO:0007669"/>
    <property type="project" value="UniProtKB-KW"/>
</dbReference>
<evidence type="ECO:0000259" key="1">
    <source>
        <dbReference type="Pfam" id="PF10276"/>
    </source>
</evidence>
<keyword evidence="2" id="KW-0862">Zinc</keyword>
<dbReference type="RefSeq" id="WP_323738258.1">
    <property type="nucleotide sequence ID" value="NZ_CP112932.1"/>
</dbReference>
<keyword evidence="3" id="KW-1185">Reference proteome</keyword>
<sequence>MNIVEIVNTKTSSVSCAGKEVPYDHPKVYLEIDTENGSIVCPYCSKKFILKDNEA</sequence>
<dbReference type="InterPro" id="IPR019401">
    <property type="entry name" value="Znf_CHCC"/>
</dbReference>
<proteinExistence type="predicted"/>
<organism evidence="2 3">
    <name type="scientific">Candidatus Trichorickettsia mobilis</name>
    <dbReference type="NCBI Taxonomy" id="1346319"/>
    <lineage>
        <taxon>Bacteria</taxon>
        <taxon>Pseudomonadati</taxon>
        <taxon>Pseudomonadota</taxon>
        <taxon>Alphaproteobacteria</taxon>
        <taxon>Rickettsiales</taxon>
        <taxon>Rickettsiaceae</taxon>
        <taxon>Rickettsieae</taxon>
        <taxon>Candidatus Trichorickettsia</taxon>
    </lineage>
</organism>
<dbReference type="Proteomes" id="UP001326613">
    <property type="component" value="Chromosome"/>
</dbReference>
<keyword evidence="2" id="KW-0863">Zinc-finger</keyword>
<evidence type="ECO:0000313" key="3">
    <source>
        <dbReference type="Proteomes" id="UP001326613"/>
    </source>
</evidence>
<keyword evidence="2" id="KW-0479">Metal-binding</keyword>
<feature type="domain" description="Zinc finger CHCC-type" evidence="1">
    <location>
        <begin position="13"/>
        <end position="48"/>
    </location>
</feature>
<dbReference type="Gene3D" id="2.60.260.40">
    <property type="entry name" value="q5lls5 like domains"/>
    <property type="match status" value="1"/>
</dbReference>
<gene>
    <name evidence="2" type="ORF">Trichorick_00030</name>
</gene>
<accession>A0ABZ0USI0</accession>
<dbReference type="Pfam" id="PF10276">
    <property type="entry name" value="zf-CHCC"/>
    <property type="match status" value="1"/>
</dbReference>
<name>A0ABZ0USI0_9RICK</name>
<dbReference type="EMBL" id="CP112932">
    <property type="protein sequence ID" value="WPY00160.1"/>
    <property type="molecule type" value="Genomic_DNA"/>
</dbReference>
<protein>
    <submittedName>
        <fullName evidence="2">Zinc-finger domain protein</fullName>
    </submittedName>
</protein>
<reference evidence="2 3" key="1">
    <citation type="submission" date="2022-10" db="EMBL/GenBank/DDBJ databases">
        <title>Host association and intracellularity evolved multiple times independently in the Rickettsiales.</title>
        <authorList>
            <person name="Castelli M."/>
            <person name="Nardi T."/>
            <person name="Gammuto L."/>
            <person name="Bellinzona G."/>
            <person name="Sabaneyeva E."/>
            <person name="Potekhin A."/>
            <person name="Serra V."/>
            <person name="Petroni G."/>
            <person name="Sassera D."/>
        </authorList>
    </citation>
    <scope>NUCLEOTIDE SEQUENCE [LARGE SCALE GENOMIC DNA]</scope>
    <source>
        <strain evidence="2 3">Kr 154-4</strain>
    </source>
</reference>
<evidence type="ECO:0000313" key="2">
    <source>
        <dbReference type="EMBL" id="WPY00160.1"/>
    </source>
</evidence>